<dbReference type="PROSITE" id="PS00113">
    <property type="entry name" value="ADENYLATE_KINASE"/>
    <property type="match status" value="1"/>
</dbReference>
<dbReference type="eggNOG" id="KOG3078">
    <property type="taxonomic scope" value="Eukaryota"/>
</dbReference>
<dbReference type="Proteomes" id="UP000006906">
    <property type="component" value="Chromosome 12"/>
</dbReference>
<dbReference type="KEGG" id="cre:CHLRE_12g494850v5"/>
<evidence type="ECO:0000256" key="2">
    <source>
        <dbReference type="ARBA" id="ARBA00007220"/>
    </source>
</evidence>
<dbReference type="GO" id="GO:0005524">
    <property type="term" value="F:ATP binding"/>
    <property type="evidence" value="ECO:0007669"/>
    <property type="project" value="InterPro"/>
</dbReference>
<evidence type="ECO:0000256" key="7">
    <source>
        <dbReference type="RuleBase" id="RU003330"/>
    </source>
</evidence>
<evidence type="ECO:0000256" key="3">
    <source>
        <dbReference type="ARBA" id="ARBA00012955"/>
    </source>
</evidence>
<dbReference type="Gene3D" id="3.40.50.300">
    <property type="entry name" value="P-loop containing nucleotide triphosphate hydrolases"/>
    <property type="match status" value="1"/>
</dbReference>
<dbReference type="Gramene" id="PNW74548">
    <property type="protein sequence ID" value="PNW74548"/>
    <property type="gene ID" value="CHLRE_12g494850v5"/>
</dbReference>
<protein>
    <recommendedName>
        <fullName evidence="3">adenylate kinase</fullName>
        <ecNumber evidence="3">2.7.4.3</ecNumber>
    </recommendedName>
</protein>
<evidence type="ECO:0000256" key="6">
    <source>
        <dbReference type="ARBA" id="ARBA00022777"/>
    </source>
</evidence>
<dbReference type="InParanoid" id="A8JDN2"/>
<dbReference type="HOGENOM" id="CLU_032354_6_1_1"/>
<dbReference type="AlphaFoldDB" id="A8JDN2"/>
<keyword evidence="5" id="KW-0547">Nucleotide-binding</keyword>
<dbReference type="InterPro" id="IPR000850">
    <property type="entry name" value="Adenylat/UMP-CMP_kin"/>
</dbReference>
<dbReference type="EC" id="2.7.4.3" evidence="3"/>
<dbReference type="InterPro" id="IPR027417">
    <property type="entry name" value="P-loop_NTPase"/>
</dbReference>
<dbReference type="InterPro" id="IPR006259">
    <property type="entry name" value="Adenyl_kin_sub"/>
</dbReference>
<dbReference type="Pfam" id="PF00406">
    <property type="entry name" value="ADK"/>
    <property type="match status" value="1"/>
</dbReference>
<dbReference type="NCBIfam" id="TIGR01351">
    <property type="entry name" value="adk"/>
    <property type="match status" value="1"/>
</dbReference>
<proteinExistence type="inferred from homology"/>
<dbReference type="STRING" id="3055.A8JDN2"/>
<dbReference type="GO" id="GO:0004017">
    <property type="term" value="F:AMP kinase activity"/>
    <property type="evidence" value="ECO:0000318"/>
    <property type="project" value="GO_Central"/>
</dbReference>
<comment type="similarity">
    <text evidence="2 7">Belongs to the adenylate kinase family.</text>
</comment>
<dbReference type="FunCoup" id="A8JDN2">
    <property type="interactions" value="822"/>
</dbReference>
<comment type="catalytic activity">
    <reaction evidence="1">
        <text>AMP + ATP = 2 ADP</text>
        <dbReference type="Rhea" id="RHEA:12973"/>
        <dbReference type="ChEBI" id="CHEBI:30616"/>
        <dbReference type="ChEBI" id="CHEBI:456215"/>
        <dbReference type="ChEBI" id="CHEBI:456216"/>
        <dbReference type="EC" id="2.7.4.3"/>
    </reaction>
</comment>
<name>A8JDN2_CHLRE</name>
<sequence>MQAQLQSRQTARAGAFRSGARPVARRTAVKVDATLKVMIAGAPAAGKGTQCAKIVDKYKLVHISVGDILRDEVKNGTPAGKKAKDFMDRGVLVPDEVVVEMVKLRLAEDDVKQRGWLLDGYPRSASQAEAIEKEGIRPDVFLLINVPDELLVERVVGRRLDPQTGAIYHLKYSPPPADIVSRLIQRSDDTEDKCRVRVATHNANVDAVVGYYKDVKVDIDGTQSMQDVFEAICTALDETVAKSDPLEQYCKDEPAADECRVYND</sequence>
<accession>A8JDN2</accession>
<reference evidence="8 9" key="1">
    <citation type="journal article" date="2007" name="Science">
        <title>The Chlamydomonas genome reveals the evolution of key animal and plant functions.</title>
        <authorList>
            <person name="Merchant S.S."/>
            <person name="Prochnik S.E."/>
            <person name="Vallon O."/>
            <person name="Harris E.H."/>
            <person name="Karpowicz S.J."/>
            <person name="Witman G.B."/>
            <person name="Terry A."/>
            <person name="Salamov A."/>
            <person name="Fritz-Laylin L.K."/>
            <person name="Marechal-Drouard L."/>
            <person name="Marshall W.F."/>
            <person name="Qu L.H."/>
            <person name="Nelson D.R."/>
            <person name="Sanderfoot A.A."/>
            <person name="Spalding M.H."/>
            <person name="Kapitonov V.V."/>
            <person name="Ren Q."/>
            <person name="Ferris P."/>
            <person name="Lindquist E."/>
            <person name="Shapiro H."/>
            <person name="Lucas S.M."/>
            <person name="Grimwood J."/>
            <person name="Schmutz J."/>
            <person name="Cardol P."/>
            <person name="Cerutti H."/>
            <person name="Chanfreau G."/>
            <person name="Chen C.L."/>
            <person name="Cognat V."/>
            <person name="Croft M.T."/>
            <person name="Dent R."/>
            <person name="Dutcher S."/>
            <person name="Fernandez E."/>
            <person name="Fukuzawa H."/>
            <person name="Gonzalez-Ballester D."/>
            <person name="Gonzalez-Halphen D."/>
            <person name="Hallmann A."/>
            <person name="Hanikenne M."/>
            <person name="Hippler M."/>
            <person name="Inwood W."/>
            <person name="Jabbari K."/>
            <person name="Kalanon M."/>
            <person name="Kuras R."/>
            <person name="Lefebvre P.A."/>
            <person name="Lemaire S.D."/>
            <person name="Lobanov A.V."/>
            <person name="Lohr M."/>
            <person name="Manuell A."/>
            <person name="Meier I."/>
            <person name="Mets L."/>
            <person name="Mittag M."/>
            <person name="Mittelmeier T."/>
            <person name="Moroney J.V."/>
            <person name="Moseley J."/>
            <person name="Napoli C."/>
            <person name="Nedelcu A.M."/>
            <person name="Niyogi K."/>
            <person name="Novoselov S.V."/>
            <person name="Paulsen I.T."/>
            <person name="Pazour G."/>
            <person name="Purton S."/>
            <person name="Ral J.P."/>
            <person name="Riano-Pachon D.M."/>
            <person name="Riekhof W."/>
            <person name="Rymarquis L."/>
            <person name="Schroda M."/>
            <person name="Stern D."/>
            <person name="Umen J."/>
            <person name="Willows R."/>
            <person name="Wilson N."/>
            <person name="Zimmer S.L."/>
            <person name="Allmer J."/>
            <person name="Balk J."/>
            <person name="Bisova K."/>
            <person name="Chen C.J."/>
            <person name="Elias M."/>
            <person name="Gendler K."/>
            <person name="Hauser C."/>
            <person name="Lamb M.R."/>
            <person name="Ledford H."/>
            <person name="Long J.C."/>
            <person name="Minagawa J."/>
            <person name="Page M.D."/>
            <person name="Pan J."/>
            <person name="Pootakham W."/>
            <person name="Roje S."/>
            <person name="Rose A."/>
            <person name="Stahlberg E."/>
            <person name="Terauchi A.M."/>
            <person name="Yang P."/>
            <person name="Ball S."/>
            <person name="Bowler C."/>
            <person name="Dieckmann C.L."/>
            <person name="Gladyshev V.N."/>
            <person name="Green P."/>
            <person name="Jorgensen R."/>
            <person name="Mayfield S."/>
            <person name="Mueller-Roeber B."/>
            <person name="Rajamani S."/>
            <person name="Sayre R.T."/>
            <person name="Brokstein P."/>
            <person name="Dubchak I."/>
            <person name="Goodstein D."/>
            <person name="Hornick L."/>
            <person name="Huang Y.W."/>
            <person name="Jhaveri J."/>
            <person name="Luo Y."/>
            <person name="Martinez D."/>
            <person name="Ngau W.C."/>
            <person name="Otillar B."/>
            <person name="Poliakov A."/>
            <person name="Porter A."/>
            <person name="Szajkowski L."/>
            <person name="Werner G."/>
            <person name="Zhou K."/>
            <person name="Grigoriev I.V."/>
            <person name="Rokhsar D.S."/>
            <person name="Grossman A.R."/>
        </authorList>
    </citation>
    <scope>NUCLEOTIDE SEQUENCE [LARGE SCALE GENOMIC DNA]</scope>
    <source>
        <strain evidence="9">CC-503</strain>
    </source>
</reference>
<dbReference type="OrthoDB" id="439792at2759"/>
<dbReference type="GO" id="GO:0005737">
    <property type="term" value="C:cytoplasm"/>
    <property type="evidence" value="ECO:0000318"/>
    <property type="project" value="GO_Central"/>
</dbReference>
<organism evidence="8 9">
    <name type="scientific">Chlamydomonas reinhardtii</name>
    <name type="common">Chlamydomonas smithii</name>
    <dbReference type="NCBI Taxonomy" id="3055"/>
    <lineage>
        <taxon>Eukaryota</taxon>
        <taxon>Viridiplantae</taxon>
        <taxon>Chlorophyta</taxon>
        <taxon>core chlorophytes</taxon>
        <taxon>Chlorophyceae</taxon>
        <taxon>CS clade</taxon>
        <taxon>Chlamydomonadales</taxon>
        <taxon>Chlamydomonadaceae</taxon>
        <taxon>Chlamydomonas</taxon>
    </lineage>
</organism>
<evidence type="ECO:0000256" key="1">
    <source>
        <dbReference type="ARBA" id="ARBA00000582"/>
    </source>
</evidence>
<evidence type="ECO:0000313" key="9">
    <source>
        <dbReference type="Proteomes" id="UP000006906"/>
    </source>
</evidence>
<evidence type="ECO:0000256" key="4">
    <source>
        <dbReference type="ARBA" id="ARBA00022679"/>
    </source>
</evidence>
<dbReference type="GeneID" id="5726108"/>
<evidence type="ECO:0000313" key="8">
    <source>
        <dbReference type="EMBL" id="PNW74548.1"/>
    </source>
</evidence>
<dbReference type="OMA" id="YHEMLDG"/>
<dbReference type="InterPro" id="IPR033690">
    <property type="entry name" value="Adenylat_kinase_CS"/>
</dbReference>
<keyword evidence="9" id="KW-1185">Reference proteome</keyword>
<keyword evidence="6 7" id="KW-0418">Kinase</keyword>
<dbReference type="PaxDb" id="3055-EDO97970"/>
<dbReference type="SUPFAM" id="SSF52540">
    <property type="entry name" value="P-loop containing nucleoside triphosphate hydrolases"/>
    <property type="match status" value="1"/>
</dbReference>
<dbReference type="ProMEX" id="A8JDN2"/>
<dbReference type="EMBL" id="CM008973">
    <property type="protein sequence ID" value="PNW74548.1"/>
    <property type="molecule type" value="Genomic_DNA"/>
</dbReference>
<dbReference type="PRINTS" id="PR00094">
    <property type="entry name" value="ADENYLTKNASE"/>
</dbReference>
<gene>
    <name evidence="8" type="ORF">CHLRE_12g494850v5</name>
</gene>
<keyword evidence="4 7" id="KW-0808">Transferase</keyword>
<evidence type="ECO:0000256" key="5">
    <source>
        <dbReference type="ARBA" id="ARBA00022741"/>
    </source>
</evidence>
<dbReference type="PANTHER" id="PTHR23359">
    <property type="entry name" value="NUCLEOTIDE KINASE"/>
    <property type="match status" value="1"/>
</dbReference>
<dbReference type="Pfam" id="PF02672">
    <property type="entry name" value="CP12"/>
    <property type="match status" value="1"/>
</dbReference>
<dbReference type="SMR" id="A8JDN2"/>
<dbReference type="RefSeq" id="XP_001700526.1">
    <property type="nucleotide sequence ID" value="XM_001700474.2"/>
</dbReference>
<dbReference type="HAMAP" id="MF_00235">
    <property type="entry name" value="Adenylate_kinase_Adk"/>
    <property type="match status" value="1"/>
</dbReference>
<dbReference type="CDD" id="cd01428">
    <property type="entry name" value="ADK"/>
    <property type="match status" value="1"/>
</dbReference>